<keyword evidence="3 5" id="KW-0472">Membrane</keyword>
<reference evidence="7" key="3">
    <citation type="submission" date="2025-09" db="UniProtKB">
        <authorList>
            <consortium name="Ensembl"/>
        </authorList>
    </citation>
    <scope>IDENTIFICATION</scope>
</reference>
<dbReference type="GeneTree" id="ENSGT00940000170627"/>
<keyword evidence="5" id="KW-0812">Transmembrane</keyword>
<dbReference type="InterPro" id="IPR015631">
    <property type="entry name" value="CD2/SLAM_rcpt"/>
</dbReference>
<dbReference type="PANTHER" id="PTHR12080:SF59">
    <property type="entry name" value="HEPATIC AND GLIAL CELL ADHESION MOLECULE"/>
    <property type="match status" value="1"/>
</dbReference>
<comment type="subcellular location">
    <subcellularLocation>
        <location evidence="1">Membrane</location>
    </subcellularLocation>
</comment>
<dbReference type="SUPFAM" id="SSF48726">
    <property type="entry name" value="Immunoglobulin"/>
    <property type="match status" value="1"/>
</dbReference>
<evidence type="ECO:0008006" key="9">
    <source>
        <dbReference type="Google" id="ProtNLM"/>
    </source>
</evidence>
<dbReference type="GO" id="GO:0016020">
    <property type="term" value="C:membrane"/>
    <property type="evidence" value="ECO:0007669"/>
    <property type="project" value="UniProtKB-SubCell"/>
</dbReference>
<dbReference type="InterPro" id="IPR013783">
    <property type="entry name" value="Ig-like_fold"/>
</dbReference>
<keyword evidence="4" id="KW-0325">Glycoprotein</keyword>
<reference evidence="7" key="2">
    <citation type="submission" date="2025-08" db="UniProtKB">
        <authorList>
            <consortium name="Ensembl"/>
        </authorList>
    </citation>
    <scope>IDENTIFICATION</scope>
</reference>
<dbReference type="GO" id="GO:0005911">
    <property type="term" value="C:cell-cell junction"/>
    <property type="evidence" value="ECO:0007669"/>
    <property type="project" value="TreeGrafter"/>
</dbReference>
<dbReference type="STRING" id="64144.ENSATEP00000026843"/>
<dbReference type="Ensembl" id="ENSATET00000027268.2">
    <property type="protein sequence ID" value="ENSATEP00000026843.2"/>
    <property type="gene ID" value="ENSATEG00000018565.2"/>
</dbReference>
<evidence type="ECO:0000256" key="1">
    <source>
        <dbReference type="ARBA" id="ARBA00004370"/>
    </source>
</evidence>
<reference evidence="7" key="1">
    <citation type="submission" date="2021-04" db="EMBL/GenBank/DDBJ databases">
        <authorList>
            <consortium name="Wellcome Sanger Institute Data Sharing"/>
        </authorList>
    </citation>
    <scope>NUCLEOTIDE SEQUENCE [LARGE SCALE GENOMIC DNA]</scope>
</reference>
<protein>
    <recommendedName>
        <fullName evidence="9">Ig-like domain-containing protein</fullName>
    </recommendedName>
</protein>
<dbReference type="Gene3D" id="2.60.40.10">
    <property type="entry name" value="Immunoglobulins"/>
    <property type="match status" value="2"/>
</dbReference>
<keyword evidence="8" id="KW-1185">Reference proteome</keyword>
<feature type="signal peptide" evidence="6">
    <location>
        <begin position="1"/>
        <end position="22"/>
    </location>
</feature>
<dbReference type="InterPro" id="IPR036179">
    <property type="entry name" value="Ig-like_dom_sf"/>
</dbReference>
<dbReference type="Proteomes" id="UP000265040">
    <property type="component" value="Chromosome 6"/>
</dbReference>
<evidence type="ECO:0000313" key="7">
    <source>
        <dbReference type="Ensembl" id="ENSATEP00000026843.2"/>
    </source>
</evidence>
<evidence type="ECO:0000256" key="4">
    <source>
        <dbReference type="ARBA" id="ARBA00023180"/>
    </source>
</evidence>
<evidence type="ECO:0000256" key="6">
    <source>
        <dbReference type="SAM" id="SignalP"/>
    </source>
</evidence>
<keyword evidence="5" id="KW-1133">Transmembrane helix</keyword>
<evidence type="ECO:0000313" key="8">
    <source>
        <dbReference type="Proteomes" id="UP000265040"/>
    </source>
</evidence>
<evidence type="ECO:0000256" key="3">
    <source>
        <dbReference type="ARBA" id="ARBA00023136"/>
    </source>
</evidence>
<dbReference type="AlphaFoldDB" id="A0A3Q1J8W2"/>
<name>A0A3Q1J8W2_ANATE</name>
<organism evidence="7 8">
    <name type="scientific">Anabas testudineus</name>
    <name type="common">Climbing perch</name>
    <name type="synonym">Anthias testudineus</name>
    <dbReference type="NCBI Taxonomy" id="64144"/>
    <lineage>
        <taxon>Eukaryota</taxon>
        <taxon>Metazoa</taxon>
        <taxon>Chordata</taxon>
        <taxon>Craniata</taxon>
        <taxon>Vertebrata</taxon>
        <taxon>Euteleostomi</taxon>
        <taxon>Actinopterygii</taxon>
        <taxon>Neopterygii</taxon>
        <taxon>Teleostei</taxon>
        <taxon>Neoteleostei</taxon>
        <taxon>Acanthomorphata</taxon>
        <taxon>Anabantaria</taxon>
        <taxon>Anabantiformes</taxon>
        <taxon>Anabantoidei</taxon>
        <taxon>Anabantidae</taxon>
        <taxon>Anabas</taxon>
    </lineage>
</organism>
<evidence type="ECO:0000256" key="2">
    <source>
        <dbReference type="ARBA" id="ARBA00022729"/>
    </source>
</evidence>
<dbReference type="InParanoid" id="A0A3Q1J8W2"/>
<keyword evidence="2 6" id="KW-0732">Signal</keyword>
<feature type="chain" id="PRO_5030080300" description="Ig-like domain-containing protein" evidence="6">
    <location>
        <begin position="23"/>
        <end position="297"/>
    </location>
</feature>
<proteinExistence type="predicted"/>
<feature type="transmembrane region" description="Helical" evidence="5">
    <location>
        <begin position="216"/>
        <end position="239"/>
    </location>
</feature>
<dbReference type="OrthoDB" id="8963224at2759"/>
<accession>A0A3Q1J8W2</accession>
<sequence length="297" mass="32874">MGHFAAMVGVIFLLGLINLSAANRDTCDLYAAVGLSVTLPLDFDGLTNAHELKWFHNNTVVFHRKQNKLIVVKTGDISPMGSLQLKNLQFSDAGTYQADVLHPNNSIAKKWSGRLCVQGKVPKPQLTYICDFEFCTVNLNCIVTSPEGLVFSWTLGKKTLLNQTRQTWSISLSHLKGENVMCSVGNKVNRENSDVVRLTCKSPTWANLHCFTFKTMAAVLAGAGGLILLLLIIIIILCCHHKRAKTQMRLTNKVQLRMPSLNKQESGSISPDYETMHGTEDYLSPSPNECLLQQKGV</sequence>
<evidence type="ECO:0000256" key="5">
    <source>
        <dbReference type="SAM" id="Phobius"/>
    </source>
</evidence>
<dbReference type="PANTHER" id="PTHR12080">
    <property type="entry name" value="SIGNALING LYMPHOCYTIC ACTIVATION MOLECULE"/>
    <property type="match status" value="1"/>
</dbReference>